<reference evidence="1" key="1">
    <citation type="journal article" date="2020" name="Nature">
        <title>Giant virus diversity and host interactions through global metagenomics.</title>
        <authorList>
            <person name="Schulz F."/>
            <person name="Roux S."/>
            <person name="Paez-Espino D."/>
            <person name="Jungbluth S."/>
            <person name="Walsh D.A."/>
            <person name="Denef V.J."/>
            <person name="McMahon K.D."/>
            <person name="Konstantinidis K.T."/>
            <person name="Eloe-Fadrosh E.A."/>
            <person name="Kyrpides N.C."/>
            <person name="Woyke T."/>
        </authorList>
    </citation>
    <scope>NUCLEOTIDE SEQUENCE</scope>
    <source>
        <strain evidence="1">GVMAG-M-3300023174-107</strain>
    </source>
</reference>
<protein>
    <submittedName>
        <fullName evidence="1">Uncharacterized protein</fullName>
    </submittedName>
</protein>
<dbReference type="AlphaFoldDB" id="A0A6C0D117"/>
<proteinExistence type="predicted"/>
<name>A0A6C0D117_9ZZZZ</name>
<sequence>MKFLVFFAPFVKNIDKPICKDCKYYKYNPHYNEPQFAKCTFFSEKNIYNGEITYLDVYSARVMCGLNGTYYTPK</sequence>
<accession>A0A6C0D117</accession>
<organism evidence="1">
    <name type="scientific">viral metagenome</name>
    <dbReference type="NCBI Taxonomy" id="1070528"/>
    <lineage>
        <taxon>unclassified sequences</taxon>
        <taxon>metagenomes</taxon>
        <taxon>organismal metagenomes</taxon>
    </lineage>
</organism>
<evidence type="ECO:0000313" key="1">
    <source>
        <dbReference type="EMBL" id="QHT10756.1"/>
    </source>
</evidence>
<dbReference type="EMBL" id="MN739527">
    <property type="protein sequence ID" value="QHT10756.1"/>
    <property type="molecule type" value="Genomic_DNA"/>
</dbReference>